<evidence type="ECO:0000313" key="1">
    <source>
        <dbReference type="EMBL" id="JAD47849.1"/>
    </source>
</evidence>
<dbReference type="EMBL" id="GBRH01250046">
    <property type="protein sequence ID" value="JAD47849.1"/>
    <property type="molecule type" value="Transcribed_RNA"/>
</dbReference>
<protein>
    <submittedName>
        <fullName evidence="1">Uncharacterized protein</fullName>
    </submittedName>
</protein>
<sequence>MVINIMNTSSQFMDQFHIIIMNSRKNATHKPSKSRRSNMNT</sequence>
<organism evidence="1">
    <name type="scientific">Arundo donax</name>
    <name type="common">Giant reed</name>
    <name type="synonym">Donax arundinaceus</name>
    <dbReference type="NCBI Taxonomy" id="35708"/>
    <lineage>
        <taxon>Eukaryota</taxon>
        <taxon>Viridiplantae</taxon>
        <taxon>Streptophyta</taxon>
        <taxon>Embryophyta</taxon>
        <taxon>Tracheophyta</taxon>
        <taxon>Spermatophyta</taxon>
        <taxon>Magnoliopsida</taxon>
        <taxon>Liliopsida</taxon>
        <taxon>Poales</taxon>
        <taxon>Poaceae</taxon>
        <taxon>PACMAD clade</taxon>
        <taxon>Arundinoideae</taxon>
        <taxon>Arundineae</taxon>
        <taxon>Arundo</taxon>
    </lineage>
</organism>
<proteinExistence type="predicted"/>
<name>A0A0A9A823_ARUDO</name>
<reference evidence="1" key="2">
    <citation type="journal article" date="2015" name="Data Brief">
        <title>Shoot transcriptome of the giant reed, Arundo donax.</title>
        <authorList>
            <person name="Barrero R.A."/>
            <person name="Guerrero F.D."/>
            <person name="Moolhuijzen P."/>
            <person name="Goolsby J.A."/>
            <person name="Tidwell J."/>
            <person name="Bellgard S.E."/>
            <person name="Bellgard M.I."/>
        </authorList>
    </citation>
    <scope>NUCLEOTIDE SEQUENCE</scope>
    <source>
        <tissue evidence="1">Shoot tissue taken approximately 20 cm above the soil surface</tissue>
    </source>
</reference>
<accession>A0A0A9A823</accession>
<dbReference type="AlphaFoldDB" id="A0A0A9A823"/>
<reference evidence="1" key="1">
    <citation type="submission" date="2014-09" db="EMBL/GenBank/DDBJ databases">
        <authorList>
            <person name="Magalhaes I.L.F."/>
            <person name="Oliveira U."/>
            <person name="Santos F.R."/>
            <person name="Vidigal T.H.D.A."/>
            <person name="Brescovit A.D."/>
            <person name="Santos A.J."/>
        </authorList>
    </citation>
    <scope>NUCLEOTIDE SEQUENCE</scope>
    <source>
        <tissue evidence="1">Shoot tissue taken approximately 20 cm above the soil surface</tissue>
    </source>
</reference>